<dbReference type="Gene3D" id="3.40.190.10">
    <property type="entry name" value="Periplasmic binding protein-like II"/>
    <property type="match status" value="2"/>
</dbReference>
<evidence type="ECO:0000256" key="2">
    <source>
        <dbReference type="SAM" id="SignalP"/>
    </source>
</evidence>
<evidence type="ECO:0000259" key="3">
    <source>
        <dbReference type="Pfam" id="PF12010"/>
    </source>
</evidence>
<sequence length="554" mass="59854">MKLKRTMALMLTVAMAASLAACGNSEGSGSASADTTAESAGDTAAASDDASTAGDTAAADDSAAADDGTSAAAGNYNVTWDDIVDIDMMYLATSTIPAGLQDVEDAINEITENEINVHVNLEMVETGSYAQQVSLRMASSEPMDLLLTMPMDAASFTTMQTQNQLMDITDLLDEYGTDIKEILGDKLKGTSADGRVYGVPGNRTYVASTWIIMRTDVLEDLGLLEKAQNMTSLAEYEEILEAVKNSDKWGNLAGIVSSDGFGNCLGINPGYLATDTFAEATCYDSLGDNNNVISINPDGSDTTIRNNYETEEFQAVVEKMREWYNKGYVYKDTATNGEMAETMVQSGVAFSYLGNCEEGVETLKSAACGMPMTCVPIITYPVTTSSLTKFVWTIPNSAKEPEAAMTFLDMMFTDSRIANLLAWGIEGRDYEVVDGQANYVNGEEGAYHSDDFLFGNQFITLPWYGDGADFRERCQEVEEEGGVSAYLGFACDTSSITNEIGAVTNVIAEYKAQIQTGAGDESAYTDFVQKLKDNGVDKIIECYQTQLNEWLEQQ</sequence>
<proteinExistence type="predicted"/>
<evidence type="ECO:0000313" key="4">
    <source>
        <dbReference type="EMBL" id="MBB5263940.1"/>
    </source>
</evidence>
<dbReference type="PANTHER" id="PTHR43649">
    <property type="entry name" value="ARABINOSE-BINDING PROTEIN-RELATED"/>
    <property type="match status" value="1"/>
</dbReference>
<protein>
    <submittedName>
        <fullName evidence="4">Putative aldouronate transport system substrate-binding protein</fullName>
    </submittedName>
</protein>
<dbReference type="RefSeq" id="WP_183772213.1">
    <property type="nucleotide sequence ID" value="NZ_JACHFW010000003.1"/>
</dbReference>
<name>A0A7W8H950_9FIRM</name>
<keyword evidence="5" id="KW-1185">Reference proteome</keyword>
<dbReference type="InterPro" id="IPR050490">
    <property type="entry name" value="Bact_solute-bd_prot1"/>
</dbReference>
<reference evidence="4 5" key="1">
    <citation type="submission" date="2020-08" db="EMBL/GenBank/DDBJ databases">
        <title>Genomic Encyclopedia of Type Strains, Phase IV (KMG-IV): sequencing the most valuable type-strain genomes for metagenomic binning, comparative biology and taxonomic classification.</title>
        <authorList>
            <person name="Goeker M."/>
        </authorList>
    </citation>
    <scope>NUCLEOTIDE SEQUENCE [LARGE SCALE GENOMIC DNA]</scope>
    <source>
        <strain evidence="4 5">DSM 106146</strain>
    </source>
</reference>
<dbReference type="EMBL" id="JACHFW010000003">
    <property type="protein sequence ID" value="MBB5263940.1"/>
    <property type="molecule type" value="Genomic_DNA"/>
</dbReference>
<dbReference type="AlphaFoldDB" id="A0A7W8H950"/>
<accession>A0A7W8H950</accession>
<dbReference type="SUPFAM" id="SSF53850">
    <property type="entry name" value="Periplasmic binding protein-like II"/>
    <property type="match status" value="1"/>
</dbReference>
<dbReference type="Pfam" id="PF12010">
    <property type="entry name" value="DUF3502"/>
    <property type="match status" value="1"/>
</dbReference>
<dbReference type="PROSITE" id="PS51257">
    <property type="entry name" value="PROKAR_LIPOPROTEIN"/>
    <property type="match status" value="1"/>
</dbReference>
<dbReference type="InterPro" id="IPR006059">
    <property type="entry name" value="SBP"/>
</dbReference>
<keyword evidence="2" id="KW-0732">Signal</keyword>
<feature type="chain" id="PRO_5039478897" evidence="2">
    <location>
        <begin position="21"/>
        <end position="554"/>
    </location>
</feature>
<evidence type="ECO:0000313" key="5">
    <source>
        <dbReference type="Proteomes" id="UP000543642"/>
    </source>
</evidence>
<comment type="caution">
    <text evidence="4">The sequence shown here is derived from an EMBL/GenBank/DDBJ whole genome shotgun (WGS) entry which is preliminary data.</text>
</comment>
<feature type="region of interest" description="Disordered" evidence="1">
    <location>
        <begin position="26"/>
        <end position="68"/>
    </location>
</feature>
<feature type="signal peptide" evidence="2">
    <location>
        <begin position="1"/>
        <end position="20"/>
    </location>
</feature>
<evidence type="ECO:0000256" key="1">
    <source>
        <dbReference type="SAM" id="MobiDB-lite"/>
    </source>
</evidence>
<feature type="domain" description="DUF3502" evidence="3">
    <location>
        <begin position="486"/>
        <end position="551"/>
    </location>
</feature>
<gene>
    <name evidence="4" type="ORF">HNP82_001045</name>
</gene>
<dbReference type="PANTHER" id="PTHR43649:SF17">
    <property type="entry name" value="ABC TRANSPORTER SOLUTE BINDING PROTEIN-SUGAR TRANSPORT"/>
    <property type="match status" value="1"/>
</dbReference>
<dbReference type="InterPro" id="IPR022627">
    <property type="entry name" value="DUF3502"/>
</dbReference>
<dbReference type="Pfam" id="PF01547">
    <property type="entry name" value="SBP_bac_1"/>
    <property type="match status" value="1"/>
</dbReference>
<organism evidence="4 5">
    <name type="scientific">Catenibacillus scindens</name>
    <dbReference type="NCBI Taxonomy" id="673271"/>
    <lineage>
        <taxon>Bacteria</taxon>
        <taxon>Bacillati</taxon>
        <taxon>Bacillota</taxon>
        <taxon>Clostridia</taxon>
        <taxon>Lachnospirales</taxon>
        <taxon>Lachnospiraceae</taxon>
        <taxon>Catenibacillus</taxon>
    </lineage>
</organism>
<dbReference type="Proteomes" id="UP000543642">
    <property type="component" value="Unassembled WGS sequence"/>
</dbReference>